<dbReference type="EMBL" id="JBHRTS010000004">
    <property type="protein sequence ID" value="MFC3194512.1"/>
    <property type="molecule type" value="Genomic_DNA"/>
</dbReference>
<protein>
    <recommendedName>
        <fullName evidence="3">Ribosomal RNA small subunit methyltransferase D</fullName>
        <ecNumber evidence="3">2.1.1.171</ecNumber>
    </recommendedName>
</protein>
<organism evidence="4 5">
    <name type="scientific">Marinicella sediminis</name>
    <dbReference type="NCBI Taxonomy" id="1792834"/>
    <lineage>
        <taxon>Bacteria</taxon>
        <taxon>Pseudomonadati</taxon>
        <taxon>Pseudomonadota</taxon>
        <taxon>Gammaproteobacteria</taxon>
        <taxon>Lysobacterales</taxon>
        <taxon>Marinicellaceae</taxon>
        <taxon>Marinicella</taxon>
    </lineage>
</organism>
<dbReference type="Pfam" id="PF03602">
    <property type="entry name" value="Cons_hypoth95"/>
    <property type="match status" value="1"/>
</dbReference>
<dbReference type="InterPro" id="IPR029063">
    <property type="entry name" value="SAM-dependent_MTases_sf"/>
</dbReference>
<keyword evidence="3" id="KW-0949">S-adenosyl-L-methionine</keyword>
<evidence type="ECO:0000256" key="2">
    <source>
        <dbReference type="ARBA" id="ARBA00022679"/>
    </source>
</evidence>
<evidence type="ECO:0000256" key="1">
    <source>
        <dbReference type="ARBA" id="ARBA00022603"/>
    </source>
</evidence>
<dbReference type="InterPro" id="IPR004398">
    <property type="entry name" value="RNA_MeTrfase_RsmD"/>
</dbReference>
<comment type="caution">
    <text evidence="4">The sequence shown here is derived from an EMBL/GenBank/DDBJ whole genome shotgun (WGS) entry which is preliminary data.</text>
</comment>
<keyword evidence="3" id="KW-0698">rRNA processing</keyword>
<keyword evidence="2 3" id="KW-0808">Transferase</keyword>
<keyword evidence="1 3" id="KW-0489">Methyltransferase</keyword>
<dbReference type="PANTHER" id="PTHR43542:SF1">
    <property type="entry name" value="METHYLTRANSFERASE"/>
    <property type="match status" value="1"/>
</dbReference>
<dbReference type="Gene3D" id="3.40.50.150">
    <property type="entry name" value="Vaccinia Virus protein VP39"/>
    <property type="match status" value="1"/>
</dbReference>
<dbReference type="RefSeq" id="WP_157892786.1">
    <property type="nucleotide sequence ID" value="NZ_JBHRTS010000004.1"/>
</dbReference>
<proteinExistence type="inferred from homology"/>
<evidence type="ECO:0000313" key="5">
    <source>
        <dbReference type="Proteomes" id="UP001595533"/>
    </source>
</evidence>
<dbReference type="PANTHER" id="PTHR43542">
    <property type="entry name" value="METHYLTRANSFERASE"/>
    <property type="match status" value="1"/>
</dbReference>
<dbReference type="CDD" id="cd02440">
    <property type="entry name" value="AdoMet_MTases"/>
    <property type="match status" value="1"/>
</dbReference>
<reference evidence="5" key="1">
    <citation type="journal article" date="2019" name="Int. J. Syst. Evol. Microbiol.">
        <title>The Global Catalogue of Microorganisms (GCM) 10K type strain sequencing project: providing services to taxonomists for standard genome sequencing and annotation.</title>
        <authorList>
            <consortium name="The Broad Institute Genomics Platform"/>
            <consortium name="The Broad Institute Genome Sequencing Center for Infectious Disease"/>
            <person name="Wu L."/>
            <person name="Ma J."/>
        </authorList>
    </citation>
    <scope>NUCLEOTIDE SEQUENCE [LARGE SCALE GENOMIC DNA]</scope>
    <source>
        <strain evidence="5">KCTC 42953</strain>
    </source>
</reference>
<sequence length="181" mass="20207">MGHVRITGGIHRSRKIAVDDQPGLRPTSDRLREVLFNWLGHDLTGWQVLDLYAGSGILGFEAASRGAATVTLVDNNRQVIGRLTDHVALLNLDAVDIHQTTAGNFVRNSGKTYNLIFLDPPFDSDEMSQISVIIDPLTQAGTLLYREFGTTQNPEAMDETHWNLIKSKQLGQVKTELWQRK</sequence>
<comment type="catalytic activity">
    <reaction evidence="3">
        <text>guanosine(966) in 16S rRNA + S-adenosyl-L-methionine = N(2)-methylguanosine(966) in 16S rRNA + S-adenosyl-L-homocysteine + H(+)</text>
        <dbReference type="Rhea" id="RHEA:23548"/>
        <dbReference type="Rhea" id="RHEA-COMP:10211"/>
        <dbReference type="Rhea" id="RHEA-COMP:10212"/>
        <dbReference type="ChEBI" id="CHEBI:15378"/>
        <dbReference type="ChEBI" id="CHEBI:57856"/>
        <dbReference type="ChEBI" id="CHEBI:59789"/>
        <dbReference type="ChEBI" id="CHEBI:74269"/>
        <dbReference type="ChEBI" id="CHEBI:74481"/>
        <dbReference type="EC" id="2.1.1.171"/>
    </reaction>
</comment>
<dbReference type="GO" id="GO:0052913">
    <property type="term" value="F:16S rRNA (guanine(966)-N(2))-methyltransferase activity"/>
    <property type="evidence" value="ECO:0007669"/>
    <property type="project" value="UniProtKB-EC"/>
</dbReference>
<name>A0ABV7JBL6_9GAMM</name>
<gene>
    <name evidence="4" type="primary">rsmD</name>
    <name evidence="4" type="ORF">ACFODZ_09710</name>
</gene>
<dbReference type="PIRSF" id="PIRSF004553">
    <property type="entry name" value="CHP00095"/>
    <property type="match status" value="1"/>
</dbReference>
<comment type="function">
    <text evidence="3">Specifically methylates the guanine in position 966 of 16S rRNA in the assembled 30S particle.</text>
</comment>
<evidence type="ECO:0000256" key="3">
    <source>
        <dbReference type="PIRNR" id="PIRNR004553"/>
    </source>
</evidence>
<dbReference type="EC" id="2.1.1.171" evidence="3"/>
<keyword evidence="5" id="KW-1185">Reference proteome</keyword>
<comment type="similarity">
    <text evidence="3">Belongs to the methyltransferase superfamily. RsmD family.</text>
</comment>
<evidence type="ECO:0000313" key="4">
    <source>
        <dbReference type="EMBL" id="MFC3194512.1"/>
    </source>
</evidence>
<dbReference type="Proteomes" id="UP001595533">
    <property type="component" value="Unassembled WGS sequence"/>
</dbReference>
<dbReference type="NCBIfam" id="TIGR00095">
    <property type="entry name" value="16S rRNA (guanine(966)-N(2))-methyltransferase RsmD"/>
    <property type="match status" value="1"/>
</dbReference>
<dbReference type="SUPFAM" id="SSF53335">
    <property type="entry name" value="S-adenosyl-L-methionine-dependent methyltransferases"/>
    <property type="match status" value="1"/>
</dbReference>
<accession>A0ABV7JBL6</accession>